<dbReference type="PANTHER" id="PTHR23517">
    <property type="entry name" value="RESISTANCE PROTEIN MDTM, PUTATIVE-RELATED-RELATED"/>
    <property type="match status" value="1"/>
</dbReference>
<protein>
    <submittedName>
        <fullName evidence="9">MFS transporter</fullName>
    </submittedName>
</protein>
<dbReference type="CDD" id="cd17325">
    <property type="entry name" value="MFS_MdtG_SLC18_like"/>
    <property type="match status" value="1"/>
</dbReference>
<feature type="transmembrane region" description="Helical" evidence="7">
    <location>
        <begin position="301"/>
        <end position="325"/>
    </location>
</feature>
<dbReference type="InterPro" id="IPR011701">
    <property type="entry name" value="MFS"/>
</dbReference>
<dbReference type="RefSeq" id="WP_344007926.1">
    <property type="nucleotide sequence ID" value="NZ_BAAAMY010000005.1"/>
</dbReference>
<dbReference type="InterPro" id="IPR036259">
    <property type="entry name" value="MFS_trans_sf"/>
</dbReference>
<keyword evidence="3" id="KW-1003">Cell membrane</keyword>
<feature type="transmembrane region" description="Helical" evidence="7">
    <location>
        <begin position="12"/>
        <end position="33"/>
    </location>
</feature>
<evidence type="ECO:0000313" key="9">
    <source>
        <dbReference type="EMBL" id="GAA1923365.1"/>
    </source>
</evidence>
<evidence type="ECO:0000256" key="3">
    <source>
        <dbReference type="ARBA" id="ARBA00022475"/>
    </source>
</evidence>
<feature type="transmembrane region" description="Helical" evidence="7">
    <location>
        <begin position="98"/>
        <end position="117"/>
    </location>
</feature>
<feature type="transmembrane region" description="Helical" evidence="7">
    <location>
        <begin position="245"/>
        <end position="264"/>
    </location>
</feature>
<keyword evidence="4 7" id="KW-0812">Transmembrane</keyword>
<dbReference type="SUPFAM" id="SSF103473">
    <property type="entry name" value="MFS general substrate transporter"/>
    <property type="match status" value="1"/>
</dbReference>
<feature type="transmembrane region" description="Helical" evidence="7">
    <location>
        <begin position="364"/>
        <end position="385"/>
    </location>
</feature>
<evidence type="ECO:0000256" key="5">
    <source>
        <dbReference type="ARBA" id="ARBA00022989"/>
    </source>
</evidence>
<evidence type="ECO:0000256" key="6">
    <source>
        <dbReference type="ARBA" id="ARBA00023136"/>
    </source>
</evidence>
<evidence type="ECO:0000259" key="8">
    <source>
        <dbReference type="PROSITE" id="PS50850"/>
    </source>
</evidence>
<dbReference type="InterPro" id="IPR020846">
    <property type="entry name" value="MFS_dom"/>
</dbReference>
<comment type="caution">
    <text evidence="9">The sequence shown here is derived from an EMBL/GenBank/DDBJ whole genome shotgun (WGS) entry which is preliminary data.</text>
</comment>
<dbReference type="EMBL" id="BAAAMY010000005">
    <property type="protein sequence ID" value="GAA1923365.1"/>
    <property type="molecule type" value="Genomic_DNA"/>
</dbReference>
<feature type="transmembrane region" description="Helical" evidence="7">
    <location>
        <begin position="137"/>
        <end position="158"/>
    </location>
</feature>
<keyword evidence="2" id="KW-0813">Transport</keyword>
<gene>
    <name evidence="9" type="ORF">GCM10009737_26300</name>
</gene>
<dbReference type="Gene3D" id="1.20.1250.20">
    <property type="entry name" value="MFS general substrate transporter like domains"/>
    <property type="match status" value="2"/>
</dbReference>
<feature type="transmembrane region" description="Helical" evidence="7">
    <location>
        <begin position="276"/>
        <end position="295"/>
    </location>
</feature>
<evidence type="ECO:0000256" key="2">
    <source>
        <dbReference type="ARBA" id="ARBA00022448"/>
    </source>
</evidence>
<evidence type="ECO:0000256" key="4">
    <source>
        <dbReference type="ARBA" id="ARBA00022692"/>
    </source>
</evidence>
<proteinExistence type="predicted"/>
<dbReference type="PANTHER" id="PTHR23517:SF2">
    <property type="entry name" value="MULTIDRUG RESISTANCE PROTEIN MDTH"/>
    <property type="match status" value="1"/>
</dbReference>
<evidence type="ECO:0000256" key="7">
    <source>
        <dbReference type="SAM" id="Phobius"/>
    </source>
</evidence>
<reference evidence="9 10" key="1">
    <citation type="journal article" date="2019" name="Int. J. Syst. Evol. Microbiol.">
        <title>The Global Catalogue of Microorganisms (GCM) 10K type strain sequencing project: providing services to taxonomists for standard genome sequencing and annotation.</title>
        <authorList>
            <consortium name="The Broad Institute Genomics Platform"/>
            <consortium name="The Broad Institute Genome Sequencing Center for Infectious Disease"/>
            <person name="Wu L."/>
            <person name="Ma J."/>
        </authorList>
    </citation>
    <scope>NUCLEOTIDE SEQUENCE [LARGE SCALE GENOMIC DNA]</scope>
    <source>
        <strain evidence="9 10">JCM 14046</strain>
    </source>
</reference>
<accession>A0ABN2PJD2</accession>
<sequence length="394" mass="39574">MTSRFRLRDIGWTAYAPSVVASVGHGAVLPVLVLRARELDAGLGLAAFMVALLGLGSLVGSLPAGAVVARVGERVALVGAGLVEAVVMTVLATTDSLLVMGAAVVVSGLAWTVFLIARQGYVIDASPPQHRARALAALGGSHRIGLFVGPLAGAGLIAWQGLPAVFAMAAATSVAAAGIVLASPDPTADRRTASRGAPRASVASVVVAHRRTLLTVGSAVVVIGASRSVRTSLLPLWGDAVGLSASQVSLVLALAAAVDIAFFYPGGWLMDTRGRTVVAVPVVASVALACLLLPLTDGVVGLAAVALLIAVGNGLGSGIVMTLGADTAPEPERAQYLGAWRLCGEVGSSGGPLLVGAVASLAPLAVASLVVGGLLAVGTVWTGWWTRTVDRRRR</sequence>
<feature type="transmembrane region" description="Helical" evidence="7">
    <location>
        <begin position="45"/>
        <end position="68"/>
    </location>
</feature>
<feature type="transmembrane region" description="Helical" evidence="7">
    <location>
        <begin position="164"/>
        <end position="182"/>
    </location>
</feature>
<evidence type="ECO:0000313" key="10">
    <source>
        <dbReference type="Proteomes" id="UP001501612"/>
    </source>
</evidence>
<dbReference type="Proteomes" id="UP001501612">
    <property type="component" value="Unassembled WGS sequence"/>
</dbReference>
<keyword evidence="10" id="KW-1185">Reference proteome</keyword>
<keyword evidence="6 7" id="KW-0472">Membrane</keyword>
<dbReference type="PROSITE" id="PS50850">
    <property type="entry name" value="MFS"/>
    <property type="match status" value="1"/>
</dbReference>
<organism evidence="9 10">
    <name type="scientific">Nocardioides lentus</name>
    <dbReference type="NCBI Taxonomy" id="338077"/>
    <lineage>
        <taxon>Bacteria</taxon>
        <taxon>Bacillati</taxon>
        <taxon>Actinomycetota</taxon>
        <taxon>Actinomycetes</taxon>
        <taxon>Propionibacteriales</taxon>
        <taxon>Nocardioidaceae</taxon>
        <taxon>Nocardioides</taxon>
    </lineage>
</organism>
<name>A0ABN2PJD2_9ACTN</name>
<dbReference type="Pfam" id="PF07690">
    <property type="entry name" value="MFS_1"/>
    <property type="match status" value="1"/>
</dbReference>
<keyword evidence="5 7" id="KW-1133">Transmembrane helix</keyword>
<comment type="subcellular location">
    <subcellularLocation>
        <location evidence="1">Cell membrane</location>
        <topology evidence="1">Multi-pass membrane protein</topology>
    </subcellularLocation>
</comment>
<feature type="transmembrane region" description="Helical" evidence="7">
    <location>
        <begin position="75"/>
        <end position="92"/>
    </location>
</feature>
<feature type="domain" description="Major facilitator superfamily (MFS) profile" evidence="8">
    <location>
        <begin position="1"/>
        <end position="390"/>
    </location>
</feature>
<dbReference type="InterPro" id="IPR050171">
    <property type="entry name" value="MFS_Transporters"/>
</dbReference>
<evidence type="ECO:0000256" key="1">
    <source>
        <dbReference type="ARBA" id="ARBA00004651"/>
    </source>
</evidence>